<dbReference type="EMBL" id="DF967972">
    <property type="protein sequence ID" value="GAP15631.1"/>
    <property type="molecule type" value="Genomic_DNA"/>
</dbReference>
<gene>
    <name evidence="2" type="ORF">LARV_03423</name>
</gene>
<dbReference type="AlphaFoldDB" id="A0A0S7BCP4"/>
<proteinExistence type="predicted"/>
<keyword evidence="1" id="KW-0472">Membrane</keyword>
<evidence type="ECO:0000313" key="3">
    <source>
        <dbReference type="Proteomes" id="UP000055060"/>
    </source>
</evidence>
<keyword evidence="3" id="KW-1185">Reference proteome</keyword>
<name>A0A0S7BCP4_9CHLR</name>
<accession>A0A0S7BCP4</accession>
<dbReference type="Proteomes" id="UP000055060">
    <property type="component" value="Unassembled WGS sequence"/>
</dbReference>
<dbReference type="RefSeq" id="WP_172797910.1">
    <property type="nucleotide sequence ID" value="NZ_DF967972.1"/>
</dbReference>
<evidence type="ECO:0000256" key="1">
    <source>
        <dbReference type="SAM" id="Phobius"/>
    </source>
</evidence>
<dbReference type="STRING" id="360412.LARV_03423"/>
<keyword evidence="1" id="KW-0812">Transmembrane</keyword>
<evidence type="ECO:0000313" key="2">
    <source>
        <dbReference type="EMBL" id="GAP15631.1"/>
    </source>
</evidence>
<protein>
    <submittedName>
        <fullName evidence="2">Uncharacterized protein</fullName>
    </submittedName>
</protein>
<organism evidence="2">
    <name type="scientific">Longilinea arvoryzae</name>
    <dbReference type="NCBI Taxonomy" id="360412"/>
    <lineage>
        <taxon>Bacteria</taxon>
        <taxon>Bacillati</taxon>
        <taxon>Chloroflexota</taxon>
        <taxon>Anaerolineae</taxon>
        <taxon>Anaerolineales</taxon>
        <taxon>Anaerolineaceae</taxon>
        <taxon>Longilinea</taxon>
    </lineage>
</organism>
<feature type="transmembrane region" description="Helical" evidence="1">
    <location>
        <begin position="26"/>
        <end position="44"/>
    </location>
</feature>
<reference evidence="2" key="1">
    <citation type="submission" date="2015-07" db="EMBL/GenBank/DDBJ databases">
        <title>Draft Genome Sequences of Anaerolinea thermolimosa IMO-1, Bellilinea caldifistulae GOMI-1, Leptolinea tardivitalis YMTK-2, Levilinea saccharolytica KIBI-1,Longilinea arvoryzae KOME-1, Previously Described as Members of the Anaerolineaceae (Chloroflexi).</title>
        <authorList>
            <person name="Sekiguchi Y."/>
            <person name="Ohashi A."/>
            <person name="Matsuura N."/>
            <person name="Tourlousse M.D."/>
        </authorList>
    </citation>
    <scope>NUCLEOTIDE SEQUENCE [LARGE SCALE GENOMIC DNA]</scope>
    <source>
        <strain evidence="2">KOME-1</strain>
    </source>
</reference>
<sequence length="46" mass="5237">MTKQALSRRDSASKHGENRKSWQQKVFIILSVLLIISWIAALLVSL</sequence>
<keyword evidence="1" id="KW-1133">Transmembrane helix</keyword>